<dbReference type="EMBL" id="JAGSOJ010000003">
    <property type="protein sequence ID" value="MCM1991174.1"/>
    <property type="molecule type" value="Genomic_DNA"/>
</dbReference>
<evidence type="ECO:0000256" key="4">
    <source>
        <dbReference type="ARBA" id="ARBA00022723"/>
    </source>
</evidence>
<comment type="similarity">
    <text evidence="2">Belongs to the metallo-dependent hydrolases superfamily. Adenosine and AMP deaminases family.</text>
</comment>
<comment type="cofactor">
    <cofactor evidence="1">
        <name>Zn(2+)</name>
        <dbReference type="ChEBI" id="CHEBI:29105"/>
    </cofactor>
</comment>
<evidence type="ECO:0000313" key="9">
    <source>
        <dbReference type="Proteomes" id="UP001056429"/>
    </source>
</evidence>
<dbReference type="GO" id="GO:0046872">
    <property type="term" value="F:metal ion binding"/>
    <property type="evidence" value="ECO:0007669"/>
    <property type="project" value="UniProtKB-KW"/>
</dbReference>
<dbReference type="AlphaFoldDB" id="A0A9J6P4V8"/>
<accession>A0A9J6P4V8</accession>
<sequence>MDITRGCIDIIFRKQSPEKILNSFFGNKNNYEHLHDKVNKDIFITNALEEFRHYSEDEVVNIYDKLFVSMKDMREISRGMAEEKKFSSVFNLLIQFTDDVLVERDKEPFCKFEHMLRWRMLSHKLEQDIFTTSYLAYRDVLSNRKRKYFSWEPVIRSDNNRLHEMLQKGLAENHFHLKGSAPYFNLTWISLMNRVIGRENEFKKSGIGEKKLIPDVMMDDRDEFIKTNLWVKRAAIIRAFLFSELMDIEFFDVNESEVDNENNKTKISKMKELKRYLTGLNLELDNQEIQEKLNILKMVYGYKFKNDSDGTESPIDYCITKNLVSSNRNSNLFLVGERYFLYLMFKKIYERDKKILKYADLFYVYLIIKAKFRGELIQINDRVGFKNFADYQGRKTNFLKKDPLLNNAIYNMAIRSTMKDQNVKSLEARICPDDTAEDTAKLINDIDRIIDNEEKVWKNDKSSDKDLERLIELTNDKDVDENKDYFYVIHFPKRRDKTKYDEIDSIDKKTILSMKARDSEVREYSKEQAFNIVALREKINPAVKRILGIDACANEIGCRPEVFAHSFRYLSNHTNSIEESIIVDNEIPQLRITYHAGEDFLDLVDGIRAIEEAIMFLNLKSGDRIGHALALGVNVEDWYKNKMYRLMLPKQDYLDNIVWILAKMREFNIHDNESLKYNLEDEFNRLYHEVYLSGKKDDRHFKYVNNHMTYYDAWKLRGDDPYLYIDNKYNKEVEILYWDRCKINNLVDDSIRENSSCSYIYSNYHFNPEVKKKGAEQYEFSVSKAYIKVVVEIQMKMQKILGTKGIGIETNPSSNYLIGNFKRYDKHPIVNFFNLGLTADRDEIEKCPQLFVSINTDDQGVFGTYLENEYALMAIALEKAKDENGEPLYNKAMIYDWLDRVRQMGLEQSFNIK</sequence>
<dbReference type="InterPro" id="IPR001365">
    <property type="entry name" value="A_deaminase_dom"/>
</dbReference>
<dbReference type="Proteomes" id="UP001056429">
    <property type="component" value="Unassembled WGS sequence"/>
</dbReference>
<proteinExistence type="inferred from homology"/>
<dbReference type="PANTHER" id="PTHR11409:SF43">
    <property type="entry name" value="ADENOSINE DEAMINASE"/>
    <property type="match status" value="1"/>
</dbReference>
<dbReference type="RefSeq" id="WP_250860282.1">
    <property type="nucleotide sequence ID" value="NZ_JAGSOJ010000003.1"/>
</dbReference>
<protein>
    <recommendedName>
        <fullName evidence="3">adenosine deaminase</fullName>
        <ecNumber evidence="3">3.5.4.4</ecNumber>
    </recommendedName>
</protein>
<name>A0A9J6P4V8_9CLOT</name>
<evidence type="ECO:0000313" key="8">
    <source>
        <dbReference type="EMBL" id="MCM1991174.1"/>
    </source>
</evidence>
<evidence type="ECO:0000256" key="5">
    <source>
        <dbReference type="ARBA" id="ARBA00022801"/>
    </source>
</evidence>
<dbReference type="GO" id="GO:0046103">
    <property type="term" value="P:inosine biosynthetic process"/>
    <property type="evidence" value="ECO:0007669"/>
    <property type="project" value="TreeGrafter"/>
</dbReference>
<dbReference type="EC" id="3.5.4.4" evidence="3"/>
<evidence type="ECO:0000256" key="6">
    <source>
        <dbReference type="ARBA" id="ARBA00022833"/>
    </source>
</evidence>
<dbReference type="Pfam" id="PF00962">
    <property type="entry name" value="A_deaminase"/>
    <property type="match status" value="1"/>
</dbReference>
<gene>
    <name evidence="8" type="ORF">KDK92_15680</name>
</gene>
<evidence type="ECO:0000256" key="3">
    <source>
        <dbReference type="ARBA" id="ARBA00012784"/>
    </source>
</evidence>
<keyword evidence="9" id="KW-1185">Reference proteome</keyword>
<evidence type="ECO:0000256" key="2">
    <source>
        <dbReference type="ARBA" id="ARBA00006676"/>
    </source>
</evidence>
<dbReference type="InterPro" id="IPR032466">
    <property type="entry name" value="Metal_Hydrolase"/>
</dbReference>
<dbReference type="InterPro" id="IPR006330">
    <property type="entry name" value="Ado/ade_deaminase"/>
</dbReference>
<dbReference type="SUPFAM" id="SSF51556">
    <property type="entry name" value="Metallo-dependent hydrolases"/>
    <property type="match status" value="1"/>
</dbReference>
<dbReference type="Gene3D" id="3.20.20.140">
    <property type="entry name" value="Metal-dependent hydrolases"/>
    <property type="match status" value="2"/>
</dbReference>
<keyword evidence="5" id="KW-0378">Hydrolase</keyword>
<dbReference type="PANTHER" id="PTHR11409">
    <property type="entry name" value="ADENOSINE DEAMINASE"/>
    <property type="match status" value="1"/>
</dbReference>
<organism evidence="8 9">
    <name type="scientific">Oceanirhabdus seepicola</name>
    <dbReference type="NCBI Taxonomy" id="2828781"/>
    <lineage>
        <taxon>Bacteria</taxon>
        <taxon>Bacillati</taxon>
        <taxon>Bacillota</taxon>
        <taxon>Clostridia</taxon>
        <taxon>Eubacteriales</taxon>
        <taxon>Clostridiaceae</taxon>
        <taxon>Oceanirhabdus</taxon>
    </lineage>
</organism>
<comment type="caution">
    <text evidence="8">The sequence shown here is derived from an EMBL/GenBank/DDBJ whole genome shotgun (WGS) entry which is preliminary data.</text>
</comment>
<dbReference type="GO" id="GO:0004000">
    <property type="term" value="F:adenosine deaminase activity"/>
    <property type="evidence" value="ECO:0007669"/>
    <property type="project" value="UniProtKB-ARBA"/>
</dbReference>
<feature type="domain" description="Adenosine deaminase" evidence="7">
    <location>
        <begin position="796"/>
        <end position="877"/>
    </location>
</feature>
<reference evidence="8" key="2">
    <citation type="submission" date="2021-04" db="EMBL/GenBank/DDBJ databases">
        <authorList>
            <person name="Dong X."/>
        </authorList>
    </citation>
    <scope>NUCLEOTIDE SEQUENCE</scope>
    <source>
        <strain evidence="8">ZWT</strain>
    </source>
</reference>
<dbReference type="GO" id="GO:0005829">
    <property type="term" value="C:cytosol"/>
    <property type="evidence" value="ECO:0007669"/>
    <property type="project" value="TreeGrafter"/>
</dbReference>
<evidence type="ECO:0000259" key="7">
    <source>
        <dbReference type="Pfam" id="PF00962"/>
    </source>
</evidence>
<reference evidence="8" key="1">
    <citation type="journal article" date="2021" name="mSystems">
        <title>Bacteria and Archaea Synergistically Convert Glycine Betaine to Biogenic Methane in the Formosa Cold Seep of the South China Sea.</title>
        <authorList>
            <person name="Li L."/>
            <person name="Zhang W."/>
            <person name="Zhang S."/>
            <person name="Song L."/>
            <person name="Sun Q."/>
            <person name="Zhang H."/>
            <person name="Xiang H."/>
            <person name="Dong X."/>
        </authorList>
    </citation>
    <scope>NUCLEOTIDE SEQUENCE</scope>
    <source>
        <strain evidence="8">ZWT</strain>
    </source>
</reference>
<dbReference type="GO" id="GO:0043103">
    <property type="term" value="P:hypoxanthine salvage"/>
    <property type="evidence" value="ECO:0007669"/>
    <property type="project" value="TreeGrafter"/>
</dbReference>
<keyword evidence="6" id="KW-0862">Zinc</keyword>
<dbReference type="GO" id="GO:0006154">
    <property type="term" value="P:adenosine catabolic process"/>
    <property type="evidence" value="ECO:0007669"/>
    <property type="project" value="TreeGrafter"/>
</dbReference>
<evidence type="ECO:0000256" key="1">
    <source>
        <dbReference type="ARBA" id="ARBA00001947"/>
    </source>
</evidence>
<keyword evidence="4" id="KW-0479">Metal-binding</keyword>